<feature type="binding site" evidence="9">
    <location>
        <position position="140"/>
    </location>
    <ligand>
        <name>pyridoxal 5'-phosphate</name>
        <dbReference type="ChEBI" id="CHEBI:597326"/>
    </ligand>
</feature>
<comment type="pathway">
    <text evidence="9">Amino-acid biosynthesis; L-arginine biosynthesis; N(2)-acetyl-L-ornithine from L-glutamate: step 4/4.</text>
</comment>
<comment type="subcellular location">
    <subcellularLocation>
        <location evidence="9">Cytoplasm</location>
    </subcellularLocation>
</comment>
<dbReference type="PIRSF" id="PIRSF000521">
    <property type="entry name" value="Transaminase_4ab_Lys_Orn"/>
    <property type="match status" value="1"/>
</dbReference>
<feature type="binding site" evidence="9">
    <location>
        <begin position="226"/>
        <end position="229"/>
    </location>
    <ligand>
        <name>pyridoxal 5'-phosphate</name>
        <dbReference type="ChEBI" id="CHEBI:597326"/>
    </ligand>
</feature>
<dbReference type="GO" id="GO:0006526">
    <property type="term" value="P:L-arginine biosynthetic process"/>
    <property type="evidence" value="ECO:0007669"/>
    <property type="project" value="UniProtKB-UniRule"/>
</dbReference>
<keyword evidence="6" id="KW-0670">Pyruvate</keyword>
<dbReference type="HAMAP" id="MF_01107">
    <property type="entry name" value="ArgD_aminotrans_3"/>
    <property type="match status" value="1"/>
</dbReference>
<feature type="binding site" evidence="9">
    <location>
        <position position="283"/>
    </location>
    <ligand>
        <name>N(2)-acetyl-L-ornithine</name>
        <dbReference type="ChEBI" id="CHEBI:57805"/>
    </ligand>
</feature>
<dbReference type="InterPro" id="IPR005814">
    <property type="entry name" value="Aminotrans_3"/>
</dbReference>
<comment type="similarity">
    <text evidence="9">Belongs to the class-III pyridoxal-phosphate-dependent aminotransferase family. ArgD subfamily.</text>
</comment>
<evidence type="ECO:0000256" key="9">
    <source>
        <dbReference type="HAMAP-Rule" id="MF_01107"/>
    </source>
</evidence>
<evidence type="ECO:0000256" key="7">
    <source>
        <dbReference type="ARBA" id="ARBA00052998"/>
    </source>
</evidence>
<comment type="cofactor">
    <cofactor evidence="9">
        <name>pyridoxal 5'-phosphate</name>
        <dbReference type="ChEBI" id="CHEBI:597326"/>
    </cofactor>
    <text evidence="9">Binds 1 pyridoxal phosphate per subunit.</text>
</comment>
<dbReference type="Gene3D" id="3.90.1150.10">
    <property type="entry name" value="Aspartate Aminotransferase, domain 1"/>
    <property type="match status" value="1"/>
</dbReference>
<reference evidence="10 11" key="1">
    <citation type="submission" date="2017-06" db="EMBL/GenBank/DDBJ databases">
        <authorList>
            <person name="Kim H.J."/>
            <person name="Triplett B.A."/>
        </authorList>
    </citation>
    <scope>NUCLEOTIDE SEQUENCE [LARGE SCALE GENOMIC DNA]</scope>
    <source>
        <strain evidence="10 11">DSM 13116</strain>
    </source>
</reference>
<evidence type="ECO:0000256" key="6">
    <source>
        <dbReference type="ARBA" id="ARBA00023317"/>
    </source>
</evidence>
<keyword evidence="11" id="KW-1185">Reference proteome</keyword>
<keyword evidence="4 9" id="KW-0808">Transferase</keyword>
<keyword evidence="9" id="KW-0963">Cytoplasm</keyword>
<dbReference type="InterPro" id="IPR050103">
    <property type="entry name" value="Class-III_PLP-dep_AT"/>
</dbReference>
<evidence type="ECO:0000256" key="5">
    <source>
        <dbReference type="ARBA" id="ARBA00022898"/>
    </source>
</evidence>
<evidence type="ECO:0000313" key="11">
    <source>
        <dbReference type="Proteomes" id="UP000198324"/>
    </source>
</evidence>
<dbReference type="InterPro" id="IPR015421">
    <property type="entry name" value="PyrdxlP-dep_Trfase_major"/>
</dbReference>
<evidence type="ECO:0000256" key="1">
    <source>
        <dbReference type="ARBA" id="ARBA00011881"/>
    </source>
</evidence>
<protein>
    <recommendedName>
        <fullName evidence="9">Acetylornithine aminotransferase</fullName>
        <shortName evidence="9">ACOAT</shortName>
        <ecNumber evidence="9">2.6.1.11</ecNumber>
    </recommendedName>
</protein>
<sequence length="404" mass="43075">MTSKHDALVAREKKVLFQTYGRYPLAIAAAKGARMTDLDGKQYVDLLAGIAVANLGHSHPELLEAMASQAEKLLHVSNLFYQSPQVELAELLLSTCACDRAFFCNSGAEANEAAIKLARRYMRTVRYKDAGEIITLSGSFHGRTLATLTATGQAGRIKEGYEPLPAGFSCVPFGDIDALRAAVTQKTAAVLMEMIQGEGGVLPLPESYVREAADICREAGCLFMVDEVQTGMCRTGRFWAHQHYGVEPDVFTTSKALANGLPMGAMLAKEHVAKGFVPGSHATTFGGGGVVSAVAAKVVEIMKRDDIAGRARDLGKLALDAFRAVQAKHPDRIAGVRGLGLMIGIVLSGPGETIHADLRQRGFVCNLAHGTVLRLLPPLTIAAEDLLAFAQALDDILGSDKKTS</sequence>
<dbReference type="FunFam" id="3.40.640.10:FF:000004">
    <property type="entry name" value="Acetylornithine aminotransferase"/>
    <property type="match status" value="1"/>
</dbReference>
<evidence type="ECO:0000256" key="8">
    <source>
        <dbReference type="ARBA" id="ARBA00060602"/>
    </source>
</evidence>
<comment type="catalytic activity">
    <reaction evidence="9">
        <text>N(2)-acetyl-L-ornithine + 2-oxoglutarate = N-acetyl-L-glutamate 5-semialdehyde + L-glutamate</text>
        <dbReference type="Rhea" id="RHEA:18049"/>
        <dbReference type="ChEBI" id="CHEBI:16810"/>
        <dbReference type="ChEBI" id="CHEBI:29123"/>
        <dbReference type="ChEBI" id="CHEBI:29985"/>
        <dbReference type="ChEBI" id="CHEBI:57805"/>
        <dbReference type="EC" id="2.6.1.11"/>
    </reaction>
</comment>
<dbReference type="SUPFAM" id="SSF53383">
    <property type="entry name" value="PLP-dependent transferases"/>
    <property type="match status" value="1"/>
</dbReference>
<dbReference type="GO" id="GO:0005737">
    <property type="term" value="C:cytoplasm"/>
    <property type="evidence" value="ECO:0007669"/>
    <property type="project" value="UniProtKB-SubCell"/>
</dbReference>
<dbReference type="InterPro" id="IPR049704">
    <property type="entry name" value="Aminotrans_3_PPA_site"/>
</dbReference>
<dbReference type="UniPathway" id="UPA00068">
    <property type="reaction ID" value="UER00109"/>
</dbReference>
<proteinExistence type="inferred from homology"/>
<evidence type="ECO:0000313" key="10">
    <source>
        <dbReference type="EMBL" id="SNS25345.1"/>
    </source>
</evidence>
<comment type="catalytic activity">
    <reaction evidence="7">
        <text>taurine + pyruvate = sulfoacetaldehyde + L-alanine</text>
        <dbReference type="Rhea" id="RHEA:10420"/>
        <dbReference type="ChEBI" id="CHEBI:15361"/>
        <dbReference type="ChEBI" id="CHEBI:57972"/>
        <dbReference type="ChEBI" id="CHEBI:58246"/>
        <dbReference type="ChEBI" id="CHEBI:507393"/>
        <dbReference type="EC" id="2.6.1.77"/>
    </reaction>
    <physiologicalReaction direction="left-to-right" evidence="7">
        <dbReference type="Rhea" id="RHEA:10421"/>
    </physiologicalReaction>
</comment>
<dbReference type="RefSeq" id="WP_089275535.1">
    <property type="nucleotide sequence ID" value="NZ_FZOC01000010.1"/>
</dbReference>
<dbReference type="EMBL" id="FZOC01000010">
    <property type="protein sequence ID" value="SNS25345.1"/>
    <property type="molecule type" value="Genomic_DNA"/>
</dbReference>
<dbReference type="EC" id="2.6.1.11" evidence="9"/>
<dbReference type="InterPro" id="IPR015424">
    <property type="entry name" value="PyrdxlP-dep_Trfase"/>
</dbReference>
<comment type="miscellaneous">
    <text evidence="9">May also have succinyldiaminopimelate aminotransferase activity, thus carrying out the corresponding step in lysine biosynthesis.</text>
</comment>
<comment type="subunit">
    <text evidence="1">Homotetramer.</text>
</comment>
<dbReference type="NCBIfam" id="TIGR00707">
    <property type="entry name" value="argD"/>
    <property type="match status" value="1"/>
</dbReference>
<dbReference type="Proteomes" id="UP000198324">
    <property type="component" value="Unassembled WGS sequence"/>
</dbReference>
<feature type="binding site" evidence="9">
    <location>
        <position position="284"/>
    </location>
    <ligand>
        <name>pyridoxal 5'-phosphate</name>
        <dbReference type="ChEBI" id="CHEBI:597326"/>
    </ligand>
</feature>
<organism evidence="10 11">
    <name type="scientific">Humidesulfovibrio mexicanus</name>
    <dbReference type="NCBI Taxonomy" id="147047"/>
    <lineage>
        <taxon>Bacteria</taxon>
        <taxon>Pseudomonadati</taxon>
        <taxon>Thermodesulfobacteriota</taxon>
        <taxon>Desulfovibrionia</taxon>
        <taxon>Desulfovibrionales</taxon>
        <taxon>Desulfovibrionaceae</taxon>
        <taxon>Humidesulfovibrio</taxon>
    </lineage>
</organism>
<dbReference type="PANTHER" id="PTHR11986">
    <property type="entry name" value="AMINOTRANSFERASE CLASS III"/>
    <property type="match status" value="1"/>
</dbReference>
<gene>
    <name evidence="9" type="primary">argD</name>
    <name evidence="10" type="ORF">SAMN04488503_0033</name>
</gene>
<dbReference type="Gene3D" id="3.40.640.10">
    <property type="entry name" value="Type I PLP-dependent aspartate aminotransferase-like (Major domain)"/>
    <property type="match status" value="1"/>
</dbReference>
<dbReference type="GO" id="GO:0003992">
    <property type="term" value="F:N2-acetyl-L-ornithine:2-oxoglutarate 5-aminotransferase activity"/>
    <property type="evidence" value="ECO:0007669"/>
    <property type="project" value="UniProtKB-UniRule"/>
</dbReference>
<dbReference type="GO" id="GO:0042802">
    <property type="term" value="F:identical protein binding"/>
    <property type="evidence" value="ECO:0007669"/>
    <property type="project" value="TreeGrafter"/>
</dbReference>
<dbReference type="NCBIfam" id="NF002325">
    <property type="entry name" value="PRK01278.1"/>
    <property type="match status" value="1"/>
</dbReference>
<dbReference type="Pfam" id="PF00202">
    <property type="entry name" value="Aminotran_3"/>
    <property type="match status" value="1"/>
</dbReference>
<name>A0A239CYP4_9BACT</name>
<dbReference type="PANTHER" id="PTHR11986:SF79">
    <property type="entry name" value="ACETYLORNITHINE AMINOTRANSFERASE, MITOCHONDRIAL"/>
    <property type="match status" value="1"/>
</dbReference>
<evidence type="ECO:0000256" key="3">
    <source>
        <dbReference type="ARBA" id="ARBA00022605"/>
    </source>
</evidence>
<dbReference type="PROSITE" id="PS00600">
    <property type="entry name" value="AA_TRANSFER_CLASS_3"/>
    <property type="match status" value="1"/>
</dbReference>
<comment type="subunit">
    <text evidence="9">Homodimer.</text>
</comment>
<evidence type="ECO:0000256" key="4">
    <source>
        <dbReference type="ARBA" id="ARBA00022679"/>
    </source>
</evidence>
<keyword evidence="9" id="KW-0055">Arginine biosynthesis</keyword>
<dbReference type="GO" id="GO:0031299">
    <property type="term" value="F:taurine-pyruvate aminotransferase activity"/>
    <property type="evidence" value="ECO:0007669"/>
    <property type="project" value="UniProtKB-EC"/>
</dbReference>
<accession>A0A239CYP4</accession>
<dbReference type="CDD" id="cd00610">
    <property type="entry name" value="OAT_like"/>
    <property type="match status" value="1"/>
</dbReference>
<keyword evidence="5 9" id="KW-0663">Pyridoxal phosphate</keyword>
<evidence type="ECO:0000256" key="2">
    <source>
        <dbReference type="ARBA" id="ARBA00022576"/>
    </source>
</evidence>
<feature type="binding site" evidence="9">
    <location>
        <position position="143"/>
    </location>
    <ligand>
        <name>N(2)-acetyl-L-ornithine</name>
        <dbReference type="ChEBI" id="CHEBI:57805"/>
    </ligand>
</feature>
<keyword evidence="2 9" id="KW-0032">Aminotransferase</keyword>
<comment type="pathway">
    <text evidence="8">Organosulfur degradation; alkanesulfonate degradation.</text>
</comment>
<feature type="modified residue" description="N6-(pyridoxal phosphate)lysine" evidence="9">
    <location>
        <position position="255"/>
    </location>
</feature>
<dbReference type="AlphaFoldDB" id="A0A239CYP4"/>
<dbReference type="InterPro" id="IPR015422">
    <property type="entry name" value="PyrdxlP-dep_Trfase_small"/>
</dbReference>
<dbReference type="GO" id="GO:0030170">
    <property type="term" value="F:pyridoxal phosphate binding"/>
    <property type="evidence" value="ECO:0007669"/>
    <property type="project" value="InterPro"/>
</dbReference>
<keyword evidence="3 9" id="KW-0028">Amino-acid biosynthesis</keyword>
<dbReference type="InterPro" id="IPR004636">
    <property type="entry name" value="AcOrn/SuccOrn_fam"/>
</dbReference>
<feature type="binding site" evidence="9">
    <location>
        <begin position="107"/>
        <end position="108"/>
    </location>
    <ligand>
        <name>pyridoxal 5'-phosphate</name>
        <dbReference type="ChEBI" id="CHEBI:597326"/>
    </ligand>
</feature>
<dbReference type="OrthoDB" id="9801834at2"/>